<dbReference type="EMBL" id="FZOO01000004">
    <property type="protein sequence ID" value="SNS44452.1"/>
    <property type="molecule type" value="Genomic_DNA"/>
</dbReference>
<proteinExistence type="predicted"/>
<evidence type="ECO:0000313" key="3">
    <source>
        <dbReference type="Proteomes" id="UP000198373"/>
    </source>
</evidence>
<evidence type="ECO:0008006" key="4">
    <source>
        <dbReference type="Google" id="ProtNLM"/>
    </source>
</evidence>
<protein>
    <recommendedName>
        <fullName evidence="4">YbdD/YjiX family protein</fullName>
    </recommendedName>
</protein>
<evidence type="ECO:0000313" key="2">
    <source>
        <dbReference type="EMBL" id="SNS44452.1"/>
    </source>
</evidence>
<dbReference type="Pfam" id="PF04328">
    <property type="entry name" value="Sel_put"/>
    <property type="match status" value="1"/>
</dbReference>
<dbReference type="Proteomes" id="UP000198373">
    <property type="component" value="Unassembled WGS sequence"/>
</dbReference>
<gene>
    <name evidence="2" type="ORF">SAMN06893096_104145</name>
</gene>
<accession>A0A239EKL3</accession>
<organism evidence="2 3">
    <name type="scientific">Geodermatophilus pulveris</name>
    <dbReference type="NCBI Taxonomy" id="1564159"/>
    <lineage>
        <taxon>Bacteria</taxon>
        <taxon>Bacillati</taxon>
        <taxon>Actinomycetota</taxon>
        <taxon>Actinomycetes</taxon>
        <taxon>Geodermatophilales</taxon>
        <taxon>Geodermatophilaceae</taxon>
        <taxon>Geodermatophilus</taxon>
    </lineage>
</organism>
<feature type="region of interest" description="Disordered" evidence="1">
    <location>
        <begin position="48"/>
        <end position="67"/>
    </location>
</feature>
<evidence type="ECO:0000256" key="1">
    <source>
        <dbReference type="SAM" id="MobiDB-lite"/>
    </source>
</evidence>
<dbReference type="InterPro" id="IPR007423">
    <property type="entry name" value="Sel_put"/>
</dbReference>
<keyword evidence="3" id="KW-1185">Reference proteome</keyword>
<reference evidence="3" key="1">
    <citation type="submission" date="2017-06" db="EMBL/GenBank/DDBJ databases">
        <authorList>
            <person name="Varghese N."/>
            <person name="Submissions S."/>
        </authorList>
    </citation>
    <scope>NUCLEOTIDE SEQUENCE [LARGE SCALE GENOMIC DNA]</scope>
    <source>
        <strain evidence="3">DSM 46839</strain>
    </source>
</reference>
<dbReference type="OrthoDB" id="3541280at2"/>
<sequence length="67" mass="7943">MSPQAVGTAARRAWRGVCWYLRELSGEARWDDYLQHCARHGHEPVSRREFERRRADEAERNPISRCC</sequence>
<dbReference type="AlphaFoldDB" id="A0A239EKL3"/>
<dbReference type="RefSeq" id="WP_089305424.1">
    <property type="nucleotide sequence ID" value="NZ_FZOO01000004.1"/>
</dbReference>
<name>A0A239EKL3_9ACTN</name>